<evidence type="ECO:0000313" key="3">
    <source>
        <dbReference type="Proteomes" id="UP000001529"/>
    </source>
</evidence>
<dbReference type="GO" id="GO:0003723">
    <property type="term" value="F:RNA binding"/>
    <property type="evidence" value="ECO:0007669"/>
    <property type="project" value="TreeGrafter"/>
</dbReference>
<feature type="compositionally biased region" description="Polar residues" evidence="1">
    <location>
        <begin position="1045"/>
        <end position="1060"/>
    </location>
</feature>
<feature type="region of interest" description="Disordered" evidence="1">
    <location>
        <begin position="1022"/>
        <end position="1120"/>
    </location>
</feature>
<dbReference type="OrthoDB" id="333291at2759"/>
<feature type="region of interest" description="Disordered" evidence="1">
    <location>
        <begin position="2034"/>
        <end position="2059"/>
    </location>
</feature>
<dbReference type="RefSeq" id="XP_018635169.1">
    <property type="nucleotide sequence ID" value="XM_018781767.1"/>
</dbReference>
<feature type="compositionally biased region" description="Low complexity" evidence="1">
    <location>
        <begin position="1378"/>
        <end position="1397"/>
    </location>
</feature>
<feature type="region of interest" description="Disordered" evidence="1">
    <location>
        <begin position="1493"/>
        <end position="1522"/>
    </location>
</feature>
<dbReference type="KEGG" id="tgo:TGME49_277490"/>
<dbReference type="GO" id="GO:0048024">
    <property type="term" value="P:regulation of mRNA splicing, via spliceosome"/>
    <property type="evidence" value="ECO:0007669"/>
    <property type="project" value="TreeGrafter"/>
</dbReference>
<feature type="region of interest" description="Disordered" evidence="1">
    <location>
        <begin position="120"/>
        <end position="141"/>
    </location>
</feature>
<reference evidence="2" key="1">
    <citation type="submission" date="2013-04" db="EMBL/GenBank/DDBJ databases">
        <authorList>
            <person name="Sibley D."/>
            <person name="Venepally P."/>
            <person name="Karamycheva S."/>
            <person name="Hadjithomas M."/>
            <person name="Khan A."/>
            <person name="Brunk B."/>
            <person name="Roos D."/>
            <person name="Caler E."/>
            <person name="Lorenzi H."/>
        </authorList>
    </citation>
    <scope>NUCLEOTIDE SEQUENCE [LARGE SCALE GENOMIC DNA]</scope>
    <source>
        <strain evidence="2">ME49</strain>
    </source>
</reference>
<dbReference type="PANTHER" id="PTHR23148">
    <property type="entry name" value="SERINE/ARGININE REGULATED NUCLEAR MATRIX PROTEIN"/>
    <property type="match status" value="1"/>
</dbReference>
<feature type="region of interest" description="Disordered" evidence="1">
    <location>
        <begin position="208"/>
        <end position="272"/>
    </location>
</feature>
<feature type="compositionally biased region" description="Basic and acidic residues" evidence="1">
    <location>
        <begin position="2167"/>
        <end position="2176"/>
    </location>
</feature>
<proteinExistence type="predicted"/>
<name>A0A125YFC0_TOXGM</name>
<feature type="region of interest" description="Disordered" evidence="1">
    <location>
        <begin position="1943"/>
        <end position="1968"/>
    </location>
</feature>
<feature type="region of interest" description="Disordered" evidence="1">
    <location>
        <begin position="941"/>
        <end position="969"/>
    </location>
</feature>
<protein>
    <submittedName>
        <fullName evidence="2">Uncharacterized protein</fullName>
    </submittedName>
</protein>
<accession>A0A125YFC0</accession>
<feature type="compositionally biased region" description="Basic and acidic residues" evidence="1">
    <location>
        <begin position="943"/>
        <end position="958"/>
    </location>
</feature>
<dbReference type="InterPro" id="IPR052225">
    <property type="entry name" value="Ser/Arg_repetitive_matrix"/>
</dbReference>
<evidence type="ECO:0000256" key="1">
    <source>
        <dbReference type="SAM" id="MobiDB-lite"/>
    </source>
</evidence>
<sequence length="2272" mass="244164">MVRLARRVPAEGLRPLPRPQARSLVACVSVSHRNLSECKGTFESCTPLLHPSSRFSPLRGDFACKNVTGQPCDFSVEPRDIAATQREGHAAPLPSCSRHAAHENALESCCNKRSALLIQPTDRQSRKRHSEFHHLSPPSCPSSSSFSPSFSPLCNAFSVPIRGALCEDILVSPGELGLSRGLRWDGQRGLSGCPPAALPLSRRTLSSHAVLQRRGAEANTESDEGHRETHPSAWSPAVCFPGSSSESTGSSASHAPHEGRESPPTFSHAESHKVEIEQDCTCSFCKPVATGSPPSPPDSLPPWLSAYASSSTFLSGAESSSLSSDTSLLPPSRFPSPAVHPSSAVSSTGAPLRRGAPAPAALLSVCEKRTRAGCRSWTFWSAVSACIRAHLPPLPHAENEAFFQDLYLNQDVPPILSLPSSPAPLSSSNCLSHFHLLPAPSSVLPRQVSFPLSLSPHASPFQAPQWSMQRFDLRTALRLFCLLGNQTPPSVSHSPPFSSSSSSSAVAPVSSSACSRSSPLPLPPSVASAASPSASSATAAASTFSCEKQEKTTQLPSDLHSGEARASRDPYCDKRSEDNGPCAADSTQTEARRRMHEATLHFVAAHILMRYQLASTLASRSKSGCDRHNDRLPALSVHELRHLVQVYIHLASQTDCRVTASWVAFLLLARHTVYTVVRSALSPVAPSSSSLSSCASLLSASLSPQLSLHSNPVLRNPSAGPSLSQLVLLLAAFSPPSDSPSWSCSSSSPSGCASLSSSVSLALERPSRDFYRPRSAPSLLPPWARLPPPADFLLLLQVKLTQQGGASLSAAELVQAAFLLAPHASILGGGRDSQGVLTFKAIGDELEYRIEELCGGVSSSALSGSAGLPPAAFSLEHLGKMEAGPELAIRAVQAFADADVCHEPFFSSLCLFLLSPCSSASSSVSSRSSSSSCAARASATARAAEDEKREASHGGRETEESEDSEKEENTVVWLDTWRTGQIADLLFQFRRLRFYHDDLLDYLWTSYDAEALTPAALRQRDWEKKRKRNAAGKSRRRPIRRTTVHLHSQSLSSAQKPSAQRTPSTRPRSTSPSVSLLPQVSPSPFTTSTSSSSSSSAFDSPTLEDTPPPGLCPAGADGPPFQVAEAKERKKIRFYDKCTPHQLLTFLHMAGHSEVPPPSPQWQTQVAQLLVSSAVASRPTVSGSSSLGPASSLSLIATLSRLLSPVETGDLGTSLLRLTPLAGAEALAALCGGFPRRQGDLSSADKAEATSPSTGLDGIGAVAPERGARETEKTQVNLEPQIGHRTRYAAAETDHSAGRLEREEREKKEETRNFLKAMPLSQLPSFSLAVLLHSPPLSFLSGRTRRTTLDCADHNLSSACAPRWSPCSSSLPLSLCQGSSPSSSRSTESSAPAASEENVGRDLGFLHRAPAGRRWPRETEETVLLSWAVLLERMLRLWRRTAAPSLHPLLNYALLHHQLSSDCRDTQWQSSQASDSSSAASKDWVSASRGNASTSELHRWPPSSTSSLSSSPSPSSSLDWSEMPSVASPVSSSFLTRLSSAPHLSLLRSLLLFEQKSSPSPSSSPCSPSSSSCSPSSSSSCSPSSSSCSPSCSPSPPSSSSSCSPFSSSCSPSCSPSPPSSSSSCSPFSSPSSSLQKYLVSPLVQGVPSQLPLRLEPRWASADPAVEASVSRGVDWARCERAGDEDGDPVRRESSSWSPALWSEFADRENAATIRSQEADIADVRLSTAARLCRQTLLSLLVYVHLSAAPLSASSCELPRVSAKSRRHLGSYVVPGSLSSRLPASRTPTDASSGLSSSSFSSSSCSAFAASAGQNVVASALSSLSLDDVRKVYLLTVLATSGLLWRDTGGGFGTKRLNAPVDRFKEESAPSIGRPKTLDEERARGSVLNLQALLQQTLLVHPDEEGRLRQRLRSEGDSKRVTREDAIFLQALKEASPLLREEWREKERRQTQERQRQEEARDTRVKEKLTRRDQMRLWEKLQRPRACRTTAVKDAREERVDSEEGGERDGNGRNARAQCCGRNIGEAETALGQTRAQAGGLREAGEEVQEPLSSRVGTEKAVDDTAFAGEEARGVCFTKFEEREETGEPGNLYRRFALAEEAATALLSHHQGPFGDSTPRVSGFHRQVLSALQPALQLLESTWKEAERERDCQRGGHNGGSPTDDADEKREQERLPRSRQRPAVLSSARGDSPEDAHQARARVTEERGKTKSRGEEGREGRKRREADKREDRGNKEGRHEGLASRKGRDTCWIAQETPAGPYVLDILVLQRR</sequence>
<feature type="compositionally biased region" description="Low complexity" evidence="1">
    <location>
        <begin position="1061"/>
        <end position="1101"/>
    </location>
</feature>
<feature type="compositionally biased region" description="Basic and acidic residues" evidence="1">
    <location>
        <begin position="2191"/>
        <end position="2249"/>
    </location>
</feature>
<dbReference type="PANTHER" id="PTHR23148:SF0">
    <property type="entry name" value="SERINE_ARGININE REPETITIVE MATRIX PROTEIN 1"/>
    <property type="match status" value="1"/>
</dbReference>
<keyword evidence="3" id="KW-1185">Reference proteome</keyword>
<dbReference type="EMBL" id="KE138840">
    <property type="protein sequence ID" value="EPT25401.1"/>
    <property type="molecule type" value="Genomic_DNA"/>
</dbReference>
<feature type="compositionally biased region" description="Low complexity" evidence="1">
    <location>
        <begin position="243"/>
        <end position="253"/>
    </location>
</feature>
<dbReference type="VEuPathDB" id="ToxoDB:TGME49_277490"/>
<dbReference type="GO" id="GO:0005681">
    <property type="term" value="C:spliceosomal complex"/>
    <property type="evidence" value="ECO:0007669"/>
    <property type="project" value="TreeGrafter"/>
</dbReference>
<feature type="region of interest" description="Disordered" evidence="1">
    <location>
        <begin position="541"/>
        <end position="591"/>
    </location>
</feature>
<feature type="compositionally biased region" description="Basic and acidic residues" evidence="1">
    <location>
        <begin position="1238"/>
        <end position="1248"/>
    </location>
</feature>
<feature type="region of interest" description="Disordered" evidence="1">
    <location>
        <begin position="1988"/>
        <end position="2014"/>
    </location>
</feature>
<feature type="region of interest" description="Disordered" evidence="1">
    <location>
        <begin position="1378"/>
        <end position="1402"/>
    </location>
</feature>
<evidence type="ECO:0000313" key="2">
    <source>
        <dbReference type="EMBL" id="EPT25401.1"/>
    </source>
</evidence>
<organism evidence="2 3">
    <name type="scientific">Toxoplasma gondii (strain ATCC 50611 / Me49)</name>
    <dbReference type="NCBI Taxonomy" id="508771"/>
    <lineage>
        <taxon>Eukaryota</taxon>
        <taxon>Sar</taxon>
        <taxon>Alveolata</taxon>
        <taxon>Apicomplexa</taxon>
        <taxon>Conoidasida</taxon>
        <taxon>Coccidia</taxon>
        <taxon>Eucoccidiorida</taxon>
        <taxon>Eimeriorina</taxon>
        <taxon>Sarcocystidae</taxon>
        <taxon>Toxoplasma</taxon>
    </lineage>
</organism>
<gene>
    <name evidence="2" type="ORF">TGME49_277490</name>
</gene>
<feature type="compositionally biased region" description="Basic and acidic residues" evidence="1">
    <location>
        <begin position="560"/>
        <end position="578"/>
    </location>
</feature>
<dbReference type="EMBL" id="CM002047">
    <property type="protein sequence ID" value="EPT25401.1"/>
    <property type="molecule type" value="Genomic_DNA"/>
</dbReference>
<feature type="compositionally biased region" description="Low complexity" evidence="1">
    <location>
        <begin position="1501"/>
        <end position="1522"/>
    </location>
</feature>
<feature type="region of interest" description="Disordered" evidence="1">
    <location>
        <begin position="1238"/>
        <end position="1260"/>
    </location>
</feature>
<feature type="compositionally biased region" description="Basic residues" evidence="1">
    <location>
        <begin position="1025"/>
        <end position="1044"/>
    </location>
</feature>
<dbReference type="Proteomes" id="UP000001529">
    <property type="component" value="Chromosome XII"/>
</dbReference>
<feature type="region of interest" description="Disordered" evidence="1">
    <location>
        <begin position="2147"/>
        <end position="2249"/>
    </location>
</feature>
<feature type="region of interest" description="Disordered" evidence="1">
    <location>
        <begin position="324"/>
        <end position="353"/>
    </location>
</feature>
<dbReference type="GeneID" id="7898752"/>